<dbReference type="Proteomes" id="UP000033860">
    <property type="component" value="Unassembled WGS sequence"/>
</dbReference>
<feature type="compositionally biased region" description="Pro residues" evidence="1">
    <location>
        <begin position="1"/>
        <end position="16"/>
    </location>
</feature>
<organism evidence="3 4">
    <name type="scientific">Candidatus Beckwithbacteria bacterium GW2011_GWB1_47_15</name>
    <dbReference type="NCBI Taxonomy" id="1618371"/>
    <lineage>
        <taxon>Bacteria</taxon>
        <taxon>Candidatus Beckwithiibacteriota</taxon>
    </lineage>
</organism>
<evidence type="ECO:0000313" key="4">
    <source>
        <dbReference type="Proteomes" id="UP000033860"/>
    </source>
</evidence>
<dbReference type="EMBL" id="LCNT01000001">
    <property type="protein sequence ID" value="KKU61846.1"/>
    <property type="molecule type" value="Genomic_DNA"/>
</dbReference>
<sequence length="302" mass="30726">MPEQPIPTPTSQPPAAKPASPAGGASAGKGEKKWLLWGLIGFTVILLITAVVLFLQLRKPAEEPAPRVRPTPTPAIPPVQEVTGAGVCETTFTVTGPTCTGVTIDPTGTSVSAGDDRELTAEVTGGSGTYTHEWTITSDGADEGDLSSTTANPTTWTAPGSLDESQSWTITDTITDAVGEDITTSCSVILNFTGLVACFDTCDTDLDCEEGLSCTDVAGTFRCVDANCPEDVDCSCADASPSPSPSVSPSPGVSPSPTPPGITQASPSPRVAQPELPEAGFSAPLVIGVAGGILLVILGLLF</sequence>
<comment type="caution">
    <text evidence="3">The sequence shown here is derived from an EMBL/GenBank/DDBJ whole genome shotgun (WGS) entry which is preliminary data.</text>
</comment>
<feature type="compositionally biased region" description="Pro residues" evidence="1">
    <location>
        <begin position="242"/>
        <end position="260"/>
    </location>
</feature>
<keyword evidence="2" id="KW-0812">Transmembrane</keyword>
<reference evidence="3 4" key="1">
    <citation type="journal article" date="2015" name="Nature">
        <title>rRNA introns, odd ribosomes, and small enigmatic genomes across a large radiation of phyla.</title>
        <authorList>
            <person name="Brown C.T."/>
            <person name="Hug L.A."/>
            <person name="Thomas B.C."/>
            <person name="Sharon I."/>
            <person name="Castelle C.J."/>
            <person name="Singh A."/>
            <person name="Wilkins M.J."/>
            <person name="Williams K.H."/>
            <person name="Banfield J.F."/>
        </authorList>
    </citation>
    <scope>NUCLEOTIDE SEQUENCE [LARGE SCALE GENOMIC DNA]</scope>
</reference>
<feature type="region of interest" description="Disordered" evidence="1">
    <location>
        <begin position="1"/>
        <end position="27"/>
    </location>
</feature>
<feature type="compositionally biased region" description="Polar residues" evidence="1">
    <location>
        <begin position="146"/>
        <end position="164"/>
    </location>
</feature>
<evidence type="ECO:0000313" key="3">
    <source>
        <dbReference type="EMBL" id="KKU61846.1"/>
    </source>
</evidence>
<feature type="region of interest" description="Disordered" evidence="1">
    <location>
        <begin position="138"/>
        <end position="164"/>
    </location>
</feature>
<keyword evidence="2" id="KW-1133">Transmembrane helix</keyword>
<accession>A0A0G1RXK2</accession>
<keyword evidence="2" id="KW-0472">Membrane</keyword>
<name>A0A0G1RXK2_9BACT</name>
<evidence type="ECO:0000256" key="1">
    <source>
        <dbReference type="SAM" id="MobiDB-lite"/>
    </source>
</evidence>
<dbReference type="AlphaFoldDB" id="A0A0G1RXK2"/>
<protein>
    <submittedName>
        <fullName evidence="3">Uncharacterized protein</fullName>
    </submittedName>
</protein>
<feature type="region of interest" description="Disordered" evidence="1">
    <location>
        <begin position="239"/>
        <end position="274"/>
    </location>
</feature>
<feature type="transmembrane region" description="Helical" evidence="2">
    <location>
        <begin position="279"/>
        <end position="301"/>
    </location>
</feature>
<gene>
    <name evidence="3" type="ORF">UX85_C0001G0060</name>
</gene>
<feature type="transmembrane region" description="Helical" evidence="2">
    <location>
        <begin position="34"/>
        <end position="57"/>
    </location>
</feature>
<proteinExistence type="predicted"/>
<evidence type="ECO:0000256" key="2">
    <source>
        <dbReference type="SAM" id="Phobius"/>
    </source>
</evidence>